<dbReference type="Pfam" id="PF01593">
    <property type="entry name" value="Amino_oxidase"/>
    <property type="match status" value="1"/>
</dbReference>
<evidence type="ECO:0000256" key="4">
    <source>
        <dbReference type="ARBA" id="ARBA00048448"/>
    </source>
</evidence>
<name>A0AAV4QXT9_CAEEX</name>
<dbReference type="AlphaFoldDB" id="A0AAV4QXT9"/>
<evidence type="ECO:0000256" key="3">
    <source>
        <dbReference type="ARBA" id="ARBA00012804"/>
    </source>
</evidence>
<accession>A0AAV4QXT9</accession>
<dbReference type="SUPFAM" id="SSF51905">
    <property type="entry name" value="FAD/NAD(P)-binding domain"/>
    <property type="match status" value="1"/>
</dbReference>
<feature type="domain" description="Amine oxidase" evidence="5">
    <location>
        <begin position="16"/>
        <end position="136"/>
    </location>
</feature>
<evidence type="ECO:0000313" key="6">
    <source>
        <dbReference type="EMBL" id="GIY14065.1"/>
    </source>
</evidence>
<evidence type="ECO:0000313" key="7">
    <source>
        <dbReference type="Proteomes" id="UP001054945"/>
    </source>
</evidence>
<evidence type="ECO:0000259" key="5">
    <source>
        <dbReference type="Pfam" id="PF01593"/>
    </source>
</evidence>
<reference evidence="6 7" key="1">
    <citation type="submission" date="2021-06" db="EMBL/GenBank/DDBJ databases">
        <title>Caerostris extrusa draft genome.</title>
        <authorList>
            <person name="Kono N."/>
            <person name="Arakawa K."/>
        </authorList>
    </citation>
    <scope>NUCLEOTIDE SEQUENCE [LARGE SCALE GENOMIC DNA]</scope>
</reference>
<dbReference type="Gene3D" id="3.50.50.60">
    <property type="entry name" value="FAD/NAD(P)-binding domain"/>
    <property type="match status" value="1"/>
</dbReference>
<dbReference type="GO" id="GO:0097621">
    <property type="term" value="F:monoamine oxidase activity"/>
    <property type="evidence" value="ECO:0007669"/>
    <property type="project" value="UniProtKB-EC"/>
</dbReference>
<dbReference type="GO" id="GO:0005741">
    <property type="term" value="C:mitochondrial outer membrane"/>
    <property type="evidence" value="ECO:0007669"/>
    <property type="project" value="UniProtKB-SubCell"/>
</dbReference>
<dbReference type="InterPro" id="IPR002937">
    <property type="entry name" value="Amino_oxidase"/>
</dbReference>
<comment type="subcellular location">
    <subcellularLocation>
        <location evidence="1">Mitochondrion outer membrane</location>
        <topology evidence="1">Single-pass type IV membrane protein</topology>
        <orientation evidence="1">Cytoplasmic side</orientation>
    </subcellularLocation>
</comment>
<dbReference type="EMBL" id="BPLR01007041">
    <property type="protein sequence ID" value="GIY14065.1"/>
    <property type="molecule type" value="Genomic_DNA"/>
</dbReference>
<dbReference type="GO" id="GO:0008131">
    <property type="term" value="F:primary methylamine oxidase activity"/>
    <property type="evidence" value="ECO:0007669"/>
    <property type="project" value="TreeGrafter"/>
</dbReference>
<dbReference type="InterPro" id="IPR036188">
    <property type="entry name" value="FAD/NAD-bd_sf"/>
</dbReference>
<dbReference type="InterPro" id="IPR050703">
    <property type="entry name" value="Flavin_MAO"/>
</dbReference>
<comment type="catalytic activity">
    <reaction evidence="4">
        <text>a secondary aliphatic amine + O2 + H2O = a primary amine + an aldehyde + H2O2</text>
        <dbReference type="Rhea" id="RHEA:26414"/>
        <dbReference type="ChEBI" id="CHEBI:15377"/>
        <dbReference type="ChEBI" id="CHEBI:15379"/>
        <dbReference type="ChEBI" id="CHEBI:16240"/>
        <dbReference type="ChEBI" id="CHEBI:17478"/>
        <dbReference type="ChEBI" id="CHEBI:58855"/>
        <dbReference type="ChEBI" id="CHEBI:65296"/>
        <dbReference type="EC" id="1.4.3.4"/>
    </reaction>
</comment>
<sequence>MLTKHLLLGLLWKRKFKGGSQQISERLAQKLGDSIVITNSPVVGINQEAKDYVLLYTLKGREYKMKIHFTPSLPPLRNQMMQRMPMGTVMKVILYYETAFWRAKGLCGSIYIEGGDEHPVYAMMDDTKPDGITLLSLADKTRRLCCAFKAGRAVEIYLLSLAALAEDCPGSHDVKANSQRFSF</sequence>
<dbReference type="PANTHER" id="PTHR43563:SF1">
    <property type="entry name" value="AMINE OXIDASE [FLAVIN-CONTAINING] B"/>
    <property type="match status" value="1"/>
</dbReference>
<keyword evidence="7" id="KW-1185">Reference proteome</keyword>
<comment type="caution">
    <text evidence="6">The sequence shown here is derived from an EMBL/GenBank/DDBJ whole genome shotgun (WGS) entry which is preliminary data.</text>
</comment>
<protein>
    <recommendedName>
        <fullName evidence="3">monoamine oxidase</fullName>
        <ecNumber evidence="3">1.4.3.4</ecNumber>
    </recommendedName>
</protein>
<dbReference type="EC" id="1.4.3.4" evidence="3"/>
<dbReference type="Proteomes" id="UP001054945">
    <property type="component" value="Unassembled WGS sequence"/>
</dbReference>
<dbReference type="GO" id="GO:0050660">
    <property type="term" value="F:flavin adenine dinucleotide binding"/>
    <property type="evidence" value="ECO:0007669"/>
    <property type="project" value="TreeGrafter"/>
</dbReference>
<evidence type="ECO:0000256" key="2">
    <source>
        <dbReference type="ARBA" id="ARBA00005995"/>
    </source>
</evidence>
<organism evidence="6 7">
    <name type="scientific">Caerostris extrusa</name>
    <name type="common">Bark spider</name>
    <name type="synonym">Caerostris bankana</name>
    <dbReference type="NCBI Taxonomy" id="172846"/>
    <lineage>
        <taxon>Eukaryota</taxon>
        <taxon>Metazoa</taxon>
        <taxon>Ecdysozoa</taxon>
        <taxon>Arthropoda</taxon>
        <taxon>Chelicerata</taxon>
        <taxon>Arachnida</taxon>
        <taxon>Araneae</taxon>
        <taxon>Araneomorphae</taxon>
        <taxon>Entelegynae</taxon>
        <taxon>Araneoidea</taxon>
        <taxon>Araneidae</taxon>
        <taxon>Caerostris</taxon>
    </lineage>
</organism>
<dbReference type="PANTHER" id="PTHR43563">
    <property type="entry name" value="AMINE OXIDASE"/>
    <property type="match status" value="1"/>
</dbReference>
<proteinExistence type="inferred from homology"/>
<evidence type="ECO:0000256" key="1">
    <source>
        <dbReference type="ARBA" id="ARBA00004362"/>
    </source>
</evidence>
<comment type="similarity">
    <text evidence="2">Belongs to the flavin monoamine oxidase family.</text>
</comment>
<gene>
    <name evidence="6" type="primary">mao</name>
    <name evidence="6" type="ORF">CEXT_218591</name>
</gene>